<dbReference type="OrthoDB" id="5380360at2"/>
<dbReference type="InterPro" id="IPR022395">
    <property type="entry name" value="CHP03773_ABC_transptr-like"/>
</dbReference>
<keyword evidence="3" id="KW-0732">Signal</keyword>
<evidence type="ECO:0000256" key="2">
    <source>
        <dbReference type="SAM" id="Phobius"/>
    </source>
</evidence>
<name>A0A0F0LAL3_9MICO</name>
<gene>
    <name evidence="4" type="ORF">RL72_00324</name>
</gene>
<accession>A0A0F0LAL3</accession>
<feature type="compositionally biased region" description="Gly residues" evidence="1">
    <location>
        <begin position="1089"/>
        <end position="1098"/>
    </location>
</feature>
<keyword evidence="5" id="KW-1185">Reference proteome</keyword>
<keyword evidence="2" id="KW-0812">Transmembrane</keyword>
<dbReference type="NCBIfam" id="TIGR03773">
    <property type="entry name" value="anch_rpt_wall"/>
    <property type="match status" value="1"/>
</dbReference>
<dbReference type="RefSeq" id="WP_045249068.1">
    <property type="nucleotide sequence ID" value="NZ_JYIT01000047.1"/>
</dbReference>
<dbReference type="Proteomes" id="UP000033448">
    <property type="component" value="Unassembled WGS sequence"/>
</dbReference>
<keyword evidence="2" id="KW-0472">Membrane</keyword>
<reference evidence="4 5" key="1">
    <citation type="submission" date="2015-02" db="EMBL/GenBank/DDBJ databases">
        <title>Draft genome sequences of ten Microbacterium spp. with emphasis on heavy metal contaminated environments.</title>
        <authorList>
            <person name="Corretto E."/>
        </authorList>
    </citation>
    <scope>NUCLEOTIDE SEQUENCE [LARGE SCALE GENOMIC DNA]</scope>
    <source>
        <strain evidence="4 5">DSM 23848</strain>
    </source>
</reference>
<organism evidence="4 5">
    <name type="scientific">Microbacterium azadirachtae</name>
    <dbReference type="NCBI Taxonomy" id="582680"/>
    <lineage>
        <taxon>Bacteria</taxon>
        <taxon>Bacillati</taxon>
        <taxon>Actinomycetota</taxon>
        <taxon>Actinomycetes</taxon>
        <taxon>Micrococcales</taxon>
        <taxon>Microbacteriaceae</taxon>
        <taxon>Microbacterium</taxon>
    </lineage>
</organism>
<evidence type="ECO:0000256" key="1">
    <source>
        <dbReference type="SAM" id="MobiDB-lite"/>
    </source>
</evidence>
<feature type="transmembrane region" description="Helical" evidence="2">
    <location>
        <begin position="1714"/>
        <end position="1735"/>
    </location>
</feature>
<evidence type="ECO:0000256" key="3">
    <source>
        <dbReference type="SAM" id="SignalP"/>
    </source>
</evidence>
<feature type="region of interest" description="Disordered" evidence="1">
    <location>
        <begin position="181"/>
        <end position="209"/>
    </location>
</feature>
<dbReference type="InterPro" id="IPR022435">
    <property type="entry name" value="Surface-anchored_actinobac"/>
</dbReference>
<dbReference type="PATRIC" id="fig|582680.7.peg.339"/>
<comment type="caution">
    <text evidence="4">The sequence shown here is derived from an EMBL/GenBank/DDBJ whole genome shotgun (WGS) entry which is preliminary data.</text>
</comment>
<evidence type="ECO:0008006" key="6">
    <source>
        <dbReference type="Google" id="ProtNLM"/>
    </source>
</evidence>
<dbReference type="NCBIfam" id="TIGR03769">
    <property type="entry name" value="P_ac_wall_RPT"/>
    <property type="match status" value="2"/>
</dbReference>
<dbReference type="EMBL" id="JYIT01000047">
    <property type="protein sequence ID" value="KJL29694.1"/>
    <property type="molecule type" value="Genomic_DNA"/>
</dbReference>
<feature type="region of interest" description="Disordered" evidence="1">
    <location>
        <begin position="1081"/>
        <end position="1115"/>
    </location>
</feature>
<evidence type="ECO:0000313" key="5">
    <source>
        <dbReference type="Proteomes" id="UP000033448"/>
    </source>
</evidence>
<feature type="signal peptide" evidence="3">
    <location>
        <begin position="1"/>
        <end position="28"/>
    </location>
</feature>
<sequence>MNKNPVKPLLALAAIVMMVGGMAQPAVADPPILLDGAVLPGIAVAAEGTSLAAAAADGRGSAESVFTVADGTATTRAMVDVAGLPTGASLIGVRLELRSVTTPQGGAVHATPAGGTPVWGTVEGQTHALDIGAEGATLDWTFSMPGDYEFVVGAETRYALPDQPEAISTAADTTYRFHVVPAENSAAPSPGLGRESDDREAASEPATAHQDQVLAAAPAGAPAAHVLSGGAVDISNRWEDGTLRLRLIDDSGTVLDPGETVFSLPNAESWPGNGFEPADQGWKNWNLLAPSHGDVWRTSGAADSSAGNELLLRTDAHGVSAENGFELMMSVAEAVSPEGGAFTTFRGDDGYPAGRWHSGALGVLSPRMALTPDAEDPTESEATGFAFTAAGTYCITLDSEMLDPETGLIANDRATLTFVVGVDPATVTPCAQPAATGPYDPAPTPTAEQGVTVIGAGDVHLSPAPADEGTLRMDLNQVVGGRTTTLMPENTVFSVPRQDAVWPAEGTGATNQKLWGQIAAPGTRLWRTAGSPAYAPFSDPALPLTLLPQADTTPAEELVDGAYSLRLVATETPAGGYAASYASGNNDWITDSSLVAQWDSREGGSTGSVGAAGVEDGYYPFADPFNTVGLAFTAPGRYCLTVESRGTFVGAEAPAIGYSTLTFAIGIDAKTVEPCAQADGGDGPTDPGDEDIYDDLDPTITWFHKGHLDIGPMLVDGELELHTGDVHDTGAFPTVADAVWVGRGPNIDFTVPDTATGSGADYSAIGPPGTPYYGFSASNAFMTSTLWPGLTHEGLPQALTEGKPTWTLLGYSGPEGGTFAMPDRNVSSTALPASFIGPTSHQHLEWAFTKEGVYCLNLEVRARDVATGTDKVVRDQLTIAIGDSVDLLTVQPCSRTHPDGPVSALAPIDLDGLSDEVLVPSAGDRVQFAPVLSAEGLDVATKLVTHPWATTWHDPESVVIGGFIDQGDGWRIPSWQGVEFTHSGEHLPLGDLQGDAAIRVGEIDGPGTASFDYYKNRSFGTRDGESRNVPLWPQFVFASQPSFSLPGIYCVPLTWSATLTDGTVATATKTITYAVGIEDPATATPCAQGGEGTDPGGEGPEEPEPVDWDVPNGTKTDSGATILGLGHVDIASVLNGDAFGTRVKDTTESNDPVWRDPAKTLLQAKPAARTTVPDLPEYAFLGAAGSATWILPETQDDALLWPGWSTEAIADDDTRDAFRWSLVDSSGPGEFALFQTGVFGEPSVMFNTRDGITAADTSTIPKHTHAHGTWAFSAEGVYCLAFERATTLSSGKPATDSFTLAIAVGAVDVRKIDPAACFTAAPGHPADDDRTPVPDEELTDATAGAVSVLGGENGFIPGQLLTAQLDRDRAGSWVSVWLHSTPHWLGWAQVGQSGAIQVRLPADATTGGHRLVVKTAGGDLLGWDSLSIVRAPTTPSPPGSVPGGDAPGAVQVSATQCVAGATILSSGHIDYGSRIVGGKLESLIGDDTSDAKVYREPGGTILWLKPSSRVTLPSGYGQVGAAGSSVWQVPQTQNPDLIWLGWSTEALNAGNTRGPVTWTINSIDGPGALRVYLSGSFGGVQSMVFNNGGSYSIPLGIHAHANWAFSAEGVYRISTTQTATLTNGQVSSDTETLTIVVGNVDPASAAGSGSGCGTISNALLLSDDQDGARLSADQAAAAAAAAARDQLPGQGTPVPGGGITDPFTALAAGNPVPLLLSVLGALLIVGAAGTGVLWWRRRRGGLRA</sequence>
<keyword evidence="2" id="KW-1133">Transmembrane helix</keyword>
<protein>
    <recommendedName>
        <fullName evidence="6">ABC transporter-associated repeat protein</fullName>
    </recommendedName>
</protein>
<proteinExistence type="predicted"/>
<feature type="chain" id="PRO_5002445243" description="ABC transporter-associated repeat protein" evidence="3">
    <location>
        <begin position="29"/>
        <end position="1744"/>
    </location>
</feature>
<dbReference type="NCBIfam" id="NF038134">
    <property type="entry name" value="choice_anch_M"/>
    <property type="match status" value="3"/>
</dbReference>
<evidence type="ECO:0000313" key="4">
    <source>
        <dbReference type="EMBL" id="KJL29694.1"/>
    </source>
</evidence>